<dbReference type="NCBIfam" id="NF004043">
    <property type="entry name" value="PRK05560.1"/>
    <property type="match status" value="1"/>
</dbReference>
<evidence type="ECO:0000256" key="1">
    <source>
        <dbReference type="ARBA" id="ARBA00000185"/>
    </source>
</evidence>
<dbReference type="FunFam" id="3.30.1360.40:FF:000002">
    <property type="entry name" value="DNA gyrase subunit A"/>
    <property type="match status" value="1"/>
</dbReference>
<evidence type="ECO:0000256" key="10">
    <source>
        <dbReference type="PROSITE-ProRule" id="PRU01384"/>
    </source>
</evidence>
<dbReference type="GO" id="GO:0005737">
    <property type="term" value="C:cytoplasm"/>
    <property type="evidence" value="ECO:0007669"/>
    <property type="project" value="UniProtKB-SubCell"/>
</dbReference>
<feature type="compositionally biased region" description="Basic and acidic residues" evidence="12">
    <location>
        <begin position="1"/>
        <end position="18"/>
    </location>
</feature>
<dbReference type="SUPFAM" id="SSF56719">
    <property type="entry name" value="Type II DNA topoisomerase"/>
    <property type="match status" value="1"/>
</dbReference>
<evidence type="ECO:0000256" key="6">
    <source>
        <dbReference type="ARBA" id="ARBA00023125"/>
    </source>
</evidence>
<dbReference type="InterPro" id="IPR013757">
    <property type="entry name" value="Topo_IIA_A_a_sf"/>
</dbReference>
<comment type="miscellaneous">
    <text evidence="9">Few gyrases are as efficient as E.coli at forming negative supercoils. Not all organisms have 2 type II topoisomerases; in organisms with a single type II topoisomerase this enzyme also has to decatenate newly replicated chromosomes.</text>
</comment>
<dbReference type="NCBIfam" id="TIGR01063">
    <property type="entry name" value="gyrA"/>
    <property type="match status" value="1"/>
</dbReference>
<feature type="active site" description="O-(5'-phospho-DNA)-tyrosine intermediate" evidence="9 10">
    <location>
        <position position="143"/>
    </location>
</feature>
<evidence type="ECO:0000256" key="11">
    <source>
        <dbReference type="SAM" id="Coils"/>
    </source>
</evidence>
<keyword evidence="3 9" id="KW-0547">Nucleotide-binding</keyword>
<evidence type="ECO:0000256" key="7">
    <source>
        <dbReference type="ARBA" id="ARBA00023235"/>
    </source>
</evidence>
<evidence type="ECO:0000256" key="9">
    <source>
        <dbReference type="HAMAP-Rule" id="MF_01897"/>
    </source>
</evidence>
<accession>A0A388TJP2</accession>
<dbReference type="InterPro" id="IPR013760">
    <property type="entry name" value="Topo_IIA-like_dom_sf"/>
</dbReference>
<evidence type="ECO:0000313" key="14">
    <source>
        <dbReference type="EMBL" id="GBR77499.1"/>
    </source>
</evidence>
<evidence type="ECO:0000256" key="3">
    <source>
        <dbReference type="ARBA" id="ARBA00022741"/>
    </source>
</evidence>
<dbReference type="InterPro" id="IPR005743">
    <property type="entry name" value="GyrA"/>
</dbReference>
<reference evidence="14 15" key="1">
    <citation type="journal article" date="2019" name="ISME J.">
        <title>Genome analyses of uncultured TG2/ZB3 bacteria in 'Margulisbacteria' specifically attached to ectosymbiotic spirochetes of protists in the termite gut.</title>
        <authorList>
            <person name="Utami Y.D."/>
            <person name="Kuwahara H."/>
            <person name="Igai K."/>
            <person name="Murakami T."/>
            <person name="Sugaya K."/>
            <person name="Morikawa T."/>
            <person name="Nagura Y."/>
            <person name="Yuki M."/>
            <person name="Deevong P."/>
            <person name="Inoue T."/>
            <person name="Kihara K."/>
            <person name="Lo N."/>
            <person name="Yamada A."/>
            <person name="Ohkuma M."/>
            <person name="Hongoh Y."/>
        </authorList>
    </citation>
    <scope>NUCLEOTIDE SEQUENCE [LARGE SCALE GENOMIC DNA]</scope>
    <source>
        <strain evidence="14">RsDinE6-01</strain>
    </source>
</reference>
<dbReference type="GO" id="GO:0006261">
    <property type="term" value="P:DNA-templated DNA replication"/>
    <property type="evidence" value="ECO:0007669"/>
    <property type="project" value="UniProtKB-UniRule"/>
</dbReference>
<dbReference type="Gene3D" id="2.120.10.90">
    <property type="entry name" value="DNA gyrase/topoisomerase IV, subunit A, C-terminal"/>
    <property type="match status" value="1"/>
</dbReference>
<comment type="caution">
    <text evidence="14">The sequence shown here is derived from an EMBL/GenBank/DDBJ whole genome shotgun (WGS) entry which is preliminary data.</text>
</comment>
<keyword evidence="9" id="KW-0963">Cytoplasm</keyword>
<dbReference type="Gene3D" id="1.10.268.10">
    <property type="entry name" value="Topoisomerase, domain 3"/>
    <property type="match status" value="1"/>
</dbReference>
<comment type="subcellular location">
    <subcellularLocation>
        <location evidence="9">Cytoplasm</location>
    </subcellularLocation>
</comment>
<dbReference type="EC" id="5.6.2.2" evidence="9"/>
<dbReference type="GO" id="GO:0034335">
    <property type="term" value="F:DNA negative supercoiling activity"/>
    <property type="evidence" value="ECO:0007669"/>
    <property type="project" value="UniProtKB-ARBA"/>
</dbReference>
<keyword evidence="15" id="KW-1185">Reference proteome</keyword>
<comment type="subunit">
    <text evidence="9">Heterotetramer, composed of two GyrA and two GyrB chains. In the heterotetramer, GyrA contains the active site tyrosine that forms a transient covalent intermediate with DNA, while GyrB binds cofactors and catalyzes ATP hydrolysis.</text>
</comment>
<protein>
    <recommendedName>
        <fullName evidence="9">DNA gyrase subunit A</fullName>
        <ecNumber evidence="9">5.6.2.2</ecNumber>
    </recommendedName>
</protein>
<evidence type="ECO:0000259" key="13">
    <source>
        <dbReference type="PROSITE" id="PS52040"/>
    </source>
</evidence>
<feature type="coiled-coil region" evidence="11">
    <location>
        <begin position="462"/>
        <end position="510"/>
    </location>
</feature>
<dbReference type="InterPro" id="IPR050220">
    <property type="entry name" value="Type_II_DNA_Topoisomerases"/>
</dbReference>
<evidence type="ECO:0000256" key="12">
    <source>
        <dbReference type="SAM" id="MobiDB-lite"/>
    </source>
</evidence>
<gene>
    <name evidence="9 14" type="primary">gyrA</name>
    <name evidence="14" type="ORF">RDn1_158</name>
</gene>
<keyword evidence="5 9" id="KW-0799">Topoisomerase</keyword>
<comment type="catalytic activity">
    <reaction evidence="1 9 10">
        <text>ATP-dependent breakage, passage and rejoining of double-stranded DNA.</text>
        <dbReference type="EC" id="5.6.2.2"/>
    </reaction>
</comment>
<keyword evidence="4 9" id="KW-0067">ATP-binding</keyword>
<comment type="function">
    <text evidence="9">A type II topoisomerase that negatively supercoils closed circular double-stranded (ds) DNA in an ATP-dependent manner to modulate DNA topology and maintain chromosomes in an underwound state. Negative supercoiling favors strand separation, and DNA replication, transcription, recombination and repair, all of which involve strand separation. Also able to catalyze the interconversion of other topological isomers of dsDNA rings, including catenanes and knotted rings. Type II topoisomerases break and join 2 DNA strands simultaneously in an ATP-dependent manner.</text>
</comment>
<dbReference type="FunFam" id="1.10.268.10:FF:000001">
    <property type="entry name" value="DNA gyrase subunit A"/>
    <property type="match status" value="1"/>
</dbReference>
<keyword evidence="6 9" id="KW-0238">DNA-binding</keyword>
<dbReference type="NCBIfam" id="NF004044">
    <property type="entry name" value="PRK05561.1"/>
    <property type="match status" value="1"/>
</dbReference>
<sequence>MAEKKDKDKKDKKDKSEQVEQAIVHNPRIKPLIIEEEMQNSYINYAMSVIVGRALPDVRDGLKPVHRRVLFSMFENGITRDKAYRKSATTVGDVLGKYHPHGDSSVYDALVRLAQEFSLRYPLVDGQGNFGSIDGDSAAAMRYTEARLARISDEMLVDLDLDTVDFMPNYDESLKEPVVLPTRIPNLLVNGSSGIAVGMATNIPPHNLGEICDGLAALIDDPDLPEESLLMFVKGPDFPTGGNIVQVGSEDGIRNIYLTGRGSVTVRAQVSIEPAHQKKDRQCIIVSELPYQVNKAELIIRIANLVKDKKIQNIADLRDESGQQGMRIYIELKKEASPDVVLNQLYKHTSLQLNFNAIMLAIVDGVPRVCTLKQILQYFIEHRTIVVTRRTKFLLQKAKDKAHILEGLMIAQDNIDAVVAIIRKSKAKADAKENLMKKFKLSDKQADAILEMRLHQLTALEAGKLRADYDETKKQIVDYEEILGNKKRLMKVIKKELEEVKTKYGDARRTRVLGKIDEVSIEDLIPEEEVAVFLTRSGFVKRMPLTAFRNQQRGGRGVSGMETREEDQIDSIFITNTHSYMVIFTDKGKVYRIKVYEIPDASRNSKGQSITNFVQLEEGERITATIEVESFTKEKQYLFMATKNGTVKKTEVHEFENMRRSGIIAITLDEGDSLDWAAHTDGKKDVLITTANGVIIRFDEEAVRSMGRNAAGVRGINLDKGDYVVSMDILEKNDKDNYAIIVSQNGYGKRTKVDEYRQQGRAGRGVRCVTLRDKDKAVKMRIAGSKDSLIIITSTGIIIRQKVKDISEQGRAAMGVRLIKLDKDDSVVDIGVVKTEEE</sequence>
<dbReference type="Proteomes" id="UP000282196">
    <property type="component" value="Unassembled WGS sequence"/>
</dbReference>
<organism evidence="14 15">
    <name type="scientific">Candidatus Termititenax dinenymphae</name>
    <dbReference type="NCBI Taxonomy" id="2218523"/>
    <lineage>
        <taxon>Bacteria</taxon>
        <taxon>Bacillati</taxon>
        <taxon>Candidatus Margulisiibacteriota</taxon>
        <taxon>Candidatus Termititenacia</taxon>
        <taxon>Candidatus Termititenacales</taxon>
        <taxon>Candidatus Termititenacaceae</taxon>
        <taxon>Candidatus Termititenax</taxon>
    </lineage>
</organism>
<comment type="caution">
    <text evidence="9">Lacks conserved residue(s) required for the propagation of feature annotation.</text>
</comment>
<dbReference type="InterPro" id="IPR035516">
    <property type="entry name" value="Gyrase/topoIV_suA_C"/>
</dbReference>
<dbReference type="FunFam" id="2.120.10.90:FF:000005">
    <property type="entry name" value="DNA topoisomerase 4 subunit A"/>
    <property type="match status" value="1"/>
</dbReference>
<comment type="similarity">
    <text evidence="2 9">Belongs to the type II topoisomerase GyrA/ParC subunit family.</text>
</comment>
<feature type="region of interest" description="Disordered" evidence="12">
    <location>
        <begin position="1"/>
        <end position="20"/>
    </location>
</feature>
<dbReference type="PANTHER" id="PTHR43493">
    <property type="entry name" value="DNA GYRASE/TOPOISOMERASE SUBUNIT A"/>
    <property type="match status" value="1"/>
</dbReference>
<dbReference type="Gene3D" id="3.90.199.10">
    <property type="entry name" value="Topoisomerase II, domain 5"/>
    <property type="match status" value="1"/>
</dbReference>
<dbReference type="FunFam" id="3.90.199.10:FF:000001">
    <property type="entry name" value="DNA gyrase subunit A"/>
    <property type="match status" value="1"/>
</dbReference>
<evidence type="ECO:0000256" key="2">
    <source>
        <dbReference type="ARBA" id="ARBA00008263"/>
    </source>
</evidence>
<evidence type="ECO:0000313" key="15">
    <source>
        <dbReference type="Proteomes" id="UP000282196"/>
    </source>
</evidence>
<proteinExistence type="inferred from homology"/>
<dbReference type="InterPro" id="IPR013758">
    <property type="entry name" value="Topo_IIA_A/C_ab"/>
</dbReference>
<name>A0A388TJP2_9BACT</name>
<dbReference type="GO" id="GO:0006265">
    <property type="term" value="P:DNA topological change"/>
    <property type="evidence" value="ECO:0007669"/>
    <property type="project" value="UniProtKB-UniRule"/>
</dbReference>
<evidence type="ECO:0000256" key="8">
    <source>
        <dbReference type="ARBA" id="ARBA00063644"/>
    </source>
</evidence>
<dbReference type="InterPro" id="IPR006691">
    <property type="entry name" value="GyrA/parC_rep"/>
</dbReference>
<dbReference type="Gene3D" id="3.30.1360.40">
    <property type="match status" value="1"/>
</dbReference>
<dbReference type="Pfam" id="PF00521">
    <property type="entry name" value="DNA_topoisoIV"/>
    <property type="match status" value="1"/>
</dbReference>
<dbReference type="GO" id="GO:0005694">
    <property type="term" value="C:chromosome"/>
    <property type="evidence" value="ECO:0007669"/>
    <property type="project" value="InterPro"/>
</dbReference>
<dbReference type="GO" id="GO:0009330">
    <property type="term" value="C:DNA topoisomerase type II (double strand cut, ATP-hydrolyzing) complex"/>
    <property type="evidence" value="ECO:0007669"/>
    <property type="project" value="TreeGrafter"/>
</dbReference>
<dbReference type="CDD" id="cd00187">
    <property type="entry name" value="TOP4c"/>
    <property type="match status" value="1"/>
</dbReference>
<dbReference type="GO" id="GO:0003677">
    <property type="term" value="F:DNA binding"/>
    <property type="evidence" value="ECO:0007669"/>
    <property type="project" value="UniProtKB-UniRule"/>
</dbReference>
<keyword evidence="11" id="KW-0175">Coiled coil</keyword>
<evidence type="ECO:0000256" key="4">
    <source>
        <dbReference type="ARBA" id="ARBA00022840"/>
    </source>
</evidence>
<feature type="domain" description="Topo IIA-type catalytic" evidence="13">
    <location>
        <begin position="55"/>
        <end position="524"/>
    </location>
</feature>
<evidence type="ECO:0000256" key="5">
    <source>
        <dbReference type="ARBA" id="ARBA00023029"/>
    </source>
</evidence>
<dbReference type="PANTHER" id="PTHR43493:SF5">
    <property type="entry name" value="DNA GYRASE SUBUNIT A, CHLOROPLASTIC_MITOCHONDRIAL"/>
    <property type="match status" value="1"/>
</dbReference>
<dbReference type="SMART" id="SM00434">
    <property type="entry name" value="TOP4c"/>
    <property type="match status" value="1"/>
</dbReference>
<dbReference type="EMBL" id="BGZP01000002">
    <property type="protein sequence ID" value="GBR77499.1"/>
    <property type="molecule type" value="Genomic_DNA"/>
</dbReference>
<dbReference type="SUPFAM" id="SSF101904">
    <property type="entry name" value="GyrA/ParC C-terminal domain-like"/>
    <property type="match status" value="1"/>
</dbReference>
<dbReference type="HAMAP" id="MF_01897">
    <property type="entry name" value="GyrA"/>
    <property type="match status" value="1"/>
</dbReference>
<comment type="subunit">
    <text evidence="8">Heterotetramer composed of ParC and ParE.</text>
</comment>
<dbReference type="PROSITE" id="PS52040">
    <property type="entry name" value="TOPO_IIA"/>
    <property type="match status" value="1"/>
</dbReference>
<dbReference type="GO" id="GO:0005524">
    <property type="term" value="F:ATP binding"/>
    <property type="evidence" value="ECO:0007669"/>
    <property type="project" value="UniProtKB-UniRule"/>
</dbReference>
<dbReference type="AlphaFoldDB" id="A0A388TJP2"/>
<dbReference type="Pfam" id="PF03989">
    <property type="entry name" value="DNA_gyraseA_C"/>
    <property type="match status" value="6"/>
</dbReference>
<keyword evidence="7 9" id="KW-0413">Isomerase</keyword>
<dbReference type="InterPro" id="IPR002205">
    <property type="entry name" value="Topo_IIA_dom_A"/>
</dbReference>